<evidence type="ECO:0000313" key="1">
    <source>
        <dbReference type="EMBL" id="NJP36141.1"/>
    </source>
</evidence>
<dbReference type="PANTHER" id="PTHR42659:SF9">
    <property type="entry name" value="XANTHINE DEHYDROGENASE FAD-BINDING SUBUNIT XDHB-RELATED"/>
    <property type="match status" value="1"/>
</dbReference>
<accession>A0A969TTP2</accession>
<dbReference type="InterPro" id="IPR051312">
    <property type="entry name" value="Diverse_Substr_Oxidored"/>
</dbReference>
<dbReference type="SUPFAM" id="SSF56176">
    <property type="entry name" value="FAD-binding/transporter-associated domain-like"/>
    <property type="match status" value="1"/>
</dbReference>
<comment type="caution">
    <text evidence="1">The sequence shown here is derived from an EMBL/GenBank/DDBJ whole genome shotgun (WGS) entry which is preliminary data.</text>
</comment>
<dbReference type="EMBL" id="JAATHJ010000001">
    <property type="protein sequence ID" value="NJP36141.1"/>
    <property type="molecule type" value="Genomic_DNA"/>
</dbReference>
<evidence type="ECO:0000313" key="2">
    <source>
        <dbReference type="Proteomes" id="UP000752012"/>
    </source>
</evidence>
<keyword evidence="2" id="KW-1185">Reference proteome</keyword>
<reference evidence="1 2" key="1">
    <citation type="submission" date="2020-03" db="EMBL/GenBank/DDBJ databases">
        <title>Assessment of the enzymatic potential of alkaline-tolerant lipase obtained from Bacillus luteus H11 (technogenic soil) for the bioremediation of saline soils contaminated with petroleum substances.</title>
        <authorList>
            <person name="Kalwasinska A."/>
        </authorList>
    </citation>
    <scope>NUCLEOTIDE SEQUENCE [LARGE SCALE GENOMIC DNA]</scope>
    <source>
        <strain evidence="1 2">H11</strain>
    </source>
</reference>
<dbReference type="RefSeq" id="WP_168004417.1">
    <property type="nucleotide sequence ID" value="NZ_JAATHJ010000001.1"/>
</dbReference>
<dbReference type="InterPro" id="IPR036318">
    <property type="entry name" value="FAD-bd_PCMH-like_sf"/>
</dbReference>
<dbReference type="SUPFAM" id="SSF55447">
    <property type="entry name" value="CO dehydrogenase flavoprotein C-terminal domain-like"/>
    <property type="match status" value="1"/>
</dbReference>
<dbReference type="GO" id="GO:0050660">
    <property type="term" value="F:flavin adenine dinucleotide binding"/>
    <property type="evidence" value="ECO:0007669"/>
    <property type="project" value="InterPro"/>
</dbReference>
<organism evidence="1 2">
    <name type="scientific">Alkalicoccus luteus</name>
    <dbReference type="NCBI Taxonomy" id="1237094"/>
    <lineage>
        <taxon>Bacteria</taxon>
        <taxon>Bacillati</taxon>
        <taxon>Bacillota</taxon>
        <taxon>Bacilli</taxon>
        <taxon>Bacillales</taxon>
        <taxon>Bacillaceae</taxon>
        <taxon>Alkalicoccus</taxon>
    </lineage>
</organism>
<proteinExistence type="predicted"/>
<dbReference type="InterPro" id="IPR036683">
    <property type="entry name" value="CO_DH_flav_C_dom_sf"/>
</dbReference>
<gene>
    <name evidence="1" type="ORF">HCN83_00880</name>
</gene>
<dbReference type="Gene3D" id="3.30.390.50">
    <property type="entry name" value="CO dehydrogenase flavoprotein, C-terminal domain"/>
    <property type="match status" value="1"/>
</dbReference>
<protein>
    <submittedName>
        <fullName evidence="1">Uncharacterized protein</fullName>
    </submittedName>
</protein>
<dbReference type="AlphaFoldDB" id="A0A969TTP2"/>
<dbReference type="PANTHER" id="PTHR42659">
    <property type="entry name" value="XANTHINE DEHYDROGENASE SUBUNIT C-RELATED"/>
    <property type="match status" value="1"/>
</dbReference>
<name>A0A969TTP2_9BACI</name>
<dbReference type="Proteomes" id="UP000752012">
    <property type="component" value="Unassembled WGS sequence"/>
</dbReference>
<sequence>MTTKHVWKPDHLKAVWELTEQFQEDCCYTVDGIRVTAGAGRETIALDALTELHQGLYERKGTIYAGPLVTYEELMHHPLIQREAPLLAEACRKGLLESERDTAFSVDVLLQSGAALLPLLLYDAVLIWALPQGVRQQPLEEWLKEETNEKRVLLAVEIHPVPVYGETLRFFRTSGKPDMFSSSRVTAAGVVTFTMEGDVSDVRLAAGSGHHAPVRLRGTEDLFRRSSGRKLFPALVYQQIKEEFKPPHDLFASSGYLGSRTANLIVTEWQRRGRDHHAETVHG</sequence>